<dbReference type="PANTHER" id="PTHR37422">
    <property type="entry name" value="TEICHURONIC ACID BIOSYNTHESIS PROTEIN TUAE"/>
    <property type="match status" value="1"/>
</dbReference>
<dbReference type="RefSeq" id="WP_153019136.1">
    <property type="nucleotide sequence ID" value="NZ_JAJA02000001.1"/>
</dbReference>
<dbReference type="InterPro" id="IPR051533">
    <property type="entry name" value="WaaL-like"/>
</dbReference>
<keyword evidence="4 5" id="KW-0472">Membrane</keyword>
<feature type="transmembrane region" description="Helical" evidence="5">
    <location>
        <begin position="404"/>
        <end position="422"/>
    </location>
</feature>
<name>A0A120AHE9_9GAMM</name>
<evidence type="ECO:0000313" key="7">
    <source>
        <dbReference type="EMBL" id="KWS06066.1"/>
    </source>
</evidence>
<comment type="caution">
    <text evidence="7">The sequence shown here is derived from an EMBL/GenBank/DDBJ whole genome shotgun (WGS) entry which is preliminary data.</text>
</comment>
<keyword evidence="3 5" id="KW-1133">Transmembrane helix</keyword>
<feature type="transmembrane region" description="Helical" evidence="5">
    <location>
        <begin position="377"/>
        <end position="398"/>
    </location>
</feature>
<dbReference type="AlphaFoldDB" id="A0A120AHE9"/>
<evidence type="ECO:0000259" key="6">
    <source>
        <dbReference type="Pfam" id="PF04932"/>
    </source>
</evidence>
<dbReference type="Proteomes" id="UP000023435">
    <property type="component" value="Unassembled WGS sequence"/>
</dbReference>
<dbReference type="PANTHER" id="PTHR37422:SF23">
    <property type="entry name" value="TEICHURONIC ACID BIOSYNTHESIS PROTEIN TUAE"/>
    <property type="match status" value="1"/>
</dbReference>
<feature type="transmembrane region" description="Helical" evidence="5">
    <location>
        <begin position="38"/>
        <end position="65"/>
    </location>
</feature>
<feature type="transmembrane region" description="Helical" evidence="5">
    <location>
        <begin position="215"/>
        <end position="232"/>
    </location>
</feature>
<dbReference type="GO" id="GO:0016874">
    <property type="term" value="F:ligase activity"/>
    <property type="evidence" value="ECO:0007669"/>
    <property type="project" value="UniProtKB-KW"/>
</dbReference>
<evidence type="ECO:0000256" key="1">
    <source>
        <dbReference type="ARBA" id="ARBA00004141"/>
    </source>
</evidence>
<feature type="transmembrane region" description="Helical" evidence="5">
    <location>
        <begin position="193"/>
        <end position="209"/>
    </location>
</feature>
<evidence type="ECO:0000256" key="5">
    <source>
        <dbReference type="SAM" id="Phobius"/>
    </source>
</evidence>
<dbReference type="Pfam" id="PF04932">
    <property type="entry name" value="Wzy_C"/>
    <property type="match status" value="1"/>
</dbReference>
<feature type="transmembrane region" description="Helical" evidence="5">
    <location>
        <begin position="85"/>
        <end position="103"/>
    </location>
</feature>
<comment type="subcellular location">
    <subcellularLocation>
        <location evidence="1">Membrane</location>
        <topology evidence="1">Multi-pass membrane protein</topology>
    </subcellularLocation>
</comment>
<keyword evidence="7" id="KW-0436">Ligase</keyword>
<feature type="transmembrane region" description="Helical" evidence="5">
    <location>
        <begin position="237"/>
        <end position="255"/>
    </location>
</feature>
<feature type="transmembrane region" description="Helical" evidence="5">
    <location>
        <begin position="342"/>
        <end position="365"/>
    </location>
</feature>
<evidence type="ECO:0000256" key="3">
    <source>
        <dbReference type="ARBA" id="ARBA00022989"/>
    </source>
</evidence>
<feature type="transmembrane region" description="Helical" evidence="5">
    <location>
        <begin position="137"/>
        <end position="157"/>
    </location>
</feature>
<dbReference type="GO" id="GO:0016020">
    <property type="term" value="C:membrane"/>
    <property type="evidence" value="ECO:0007669"/>
    <property type="project" value="UniProtKB-SubCell"/>
</dbReference>
<protein>
    <submittedName>
        <fullName evidence="7">Lipid A core - O-antigen ligase</fullName>
    </submittedName>
</protein>
<dbReference type="InterPro" id="IPR007016">
    <property type="entry name" value="O-antigen_ligase-rel_domated"/>
</dbReference>
<reference evidence="7 8" key="1">
    <citation type="journal article" date="2014" name="Genome Announc.">
        <title>Draft Genome Sequence of Lysobacter capsici AZ78, a Bacterium Antagonistic to Plant-Pathogenic Oomycetes.</title>
        <authorList>
            <person name="Puopolo G."/>
            <person name="Sonego P."/>
            <person name="Engelen K."/>
            <person name="Pertot I."/>
        </authorList>
    </citation>
    <scope>NUCLEOTIDE SEQUENCE [LARGE SCALE GENOMIC DNA]</scope>
    <source>
        <strain evidence="7 8">AZ78</strain>
    </source>
</reference>
<keyword evidence="2 5" id="KW-0812">Transmembrane</keyword>
<feature type="transmembrane region" description="Helical" evidence="5">
    <location>
        <begin position="169"/>
        <end position="186"/>
    </location>
</feature>
<dbReference type="OrthoDB" id="27575at2"/>
<feature type="domain" description="O-antigen ligase-related" evidence="6">
    <location>
        <begin position="198"/>
        <end position="354"/>
    </location>
</feature>
<dbReference type="EMBL" id="JAJA02000001">
    <property type="protein sequence ID" value="KWS06066.1"/>
    <property type="molecule type" value="Genomic_DNA"/>
</dbReference>
<proteinExistence type="predicted"/>
<evidence type="ECO:0000256" key="4">
    <source>
        <dbReference type="ARBA" id="ARBA00023136"/>
    </source>
</evidence>
<accession>A0A120AHE9</accession>
<sequence length="439" mass="47257">MPASPMPLPESRIHPTADAAIASVESPRLRRARRVLEIGLFCLPALLISTPWGLTPFTAFALAALLMAPDQLLRGKREIGRSLRLLLALVLAVTVVVVMSKFIFDVRWREVDNRLRLLTLPFFALMVYAYRPSRRWLWAGALAGLVGAFAVAAWQVGNGVDRALGWTDNAIMFADALIALIVLAVFCRPPGELLWTTLACAIGIGAVALSGSRGIWPGLALVLVIGLLVSAGRARKLLLSLLAVLALTVIASWWIPPLAEQTRIEELRSDVDRYMEGDAASSLGERLVLLSLAGETFAEHPVTGIGVGSFGRAVRDLPQCQPPASRPGLCRLGHAHSDLPEWAATMGVPGLLAILGVYLLPLFLFARRLRELPDGRARSAALAGLVLVLVYVACGLTQSMFAHQLIASFYAVAVGTLYGFALREARDARAATERKSALA</sequence>
<gene>
    <name evidence="7" type="ORF">AZ78_3620</name>
</gene>
<evidence type="ECO:0000313" key="8">
    <source>
        <dbReference type="Proteomes" id="UP000023435"/>
    </source>
</evidence>
<organism evidence="7 8">
    <name type="scientific">Lysobacter capsici AZ78</name>
    <dbReference type="NCBI Taxonomy" id="1444315"/>
    <lineage>
        <taxon>Bacteria</taxon>
        <taxon>Pseudomonadati</taxon>
        <taxon>Pseudomonadota</taxon>
        <taxon>Gammaproteobacteria</taxon>
        <taxon>Lysobacterales</taxon>
        <taxon>Lysobacteraceae</taxon>
        <taxon>Lysobacter</taxon>
    </lineage>
</organism>
<evidence type="ECO:0000256" key="2">
    <source>
        <dbReference type="ARBA" id="ARBA00022692"/>
    </source>
</evidence>
<keyword evidence="8" id="KW-1185">Reference proteome</keyword>